<dbReference type="InterPro" id="IPR000608">
    <property type="entry name" value="UBC"/>
</dbReference>
<keyword evidence="4" id="KW-1185">Reference proteome</keyword>
<dbReference type="PROSITE" id="PS50127">
    <property type="entry name" value="UBC_2"/>
    <property type="match status" value="1"/>
</dbReference>
<feature type="region of interest" description="Disordered" evidence="1">
    <location>
        <begin position="224"/>
        <end position="280"/>
    </location>
</feature>
<protein>
    <submittedName>
        <fullName evidence="3">Unnamed protein product</fullName>
    </submittedName>
</protein>
<comment type="caution">
    <text evidence="3">The sequence shown here is derived from an EMBL/GenBank/DDBJ whole genome shotgun (WGS) entry which is preliminary data.</text>
</comment>
<feature type="compositionally biased region" description="Low complexity" evidence="1">
    <location>
        <begin position="238"/>
        <end position="247"/>
    </location>
</feature>
<dbReference type="Pfam" id="PF00179">
    <property type="entry name" value="UQ_con"/>
    <property type="match status" value="1"/>
</dbReference>
<evidence type="ECO:0000313" key="3">
    <source>
        <dbReference type="EMBL" id="GMF12636.1"/>
    </source>
</evidence>
<feature type="compositionally biased region" description="Polar residues" evidence="1">
    <location>
        <begin position="149"/>
        <end position="160"/>
    </location>
</feature>
<dbReference type="EMBL" id="BSXW01000127">
    <property type="protein sequence ID" value="GMF12636.1"/>
    <property type="molecule type" value="Genomic_DNA"/>
</dbReference>
<organism evidence="3 4">
    <name type="scientific">Phytophthora lilii</name>
    <dbReference type="NCBI Taxonomy" id="2077276"/>
    <lineage>
        <taxon>Eukaryota</taxon>
        <taxon>Sar</taxon>
        <taxon>Stramenopiles</taxon>
        <taxon>Oomycota</taxon>
        <taxon>Peronosporomycetes</taxon>
        <taxon>Peronosporales</taxon>
        <taxon>Peronosporaceae</taxon>
        <taxon>Phytophthora</taxon>
    </lineage>
</organism>
<evidence type="ECO:0000313" key="4">
    <source>
        <dbReference type="Proteomes" id="UP001165083"/>
    </source>
</evidence>
<feature type="region of interest" description="Disordered" evidence="1">
    <location>
        <begin position="139"/>
        <end position="160"/>
    </location>
</feature>
<proteinExistence type="predicted"/>
<reference evidence="3" key="1">
    <citation type="submission" date="2023-04" db="EMBL/GenBank/DDBJ databases">
        <title>Phytophthora lilii NBRC 32176.</title>
        <authorList>
            <person name="Ichikawa N."/>
            <person name="Sato H."/>
            <person name="Tonouchi N."/>
        </authorList>
    </citation>
    <scope>NUCLEOTIDE SEQUENCE</scope>
    <source>
        <strain evidence="3">NBRC 32176</strain>
    </source>
</reference>
<sequence>MNGFGTAPKVTCLTRVWHPNIDVATGRVMMAIIGQDWGPVLNISTVLFGLQVSSACCFAPFCVTTDPVDWHCLNDQLIFLEPNISYVLNPTAAEMLHQDPEKFRTDAQRILCGGRFYGYDFPPHPRVIEKQRQGWGLRVKRPRHDESPDASSEWDSMASPNASDILGIEAPEIMENETTPTWKRARFQNISAVRCCAAGIQKPSRIRYVSLVWHESTAIPYANRPQLTEHGGAGEGGRAAAEAASRCAGDRRHEPSTEPGDRAVPAQHVQEPQPAPPRLLLPEPAARQAVSARLQGGGSRRHLRRCCSCVEAARAGGRSAPHFLEGAGF</sequence>
<evidence type="ECO:0000256" key="1">
    <source>
        <dbReference type="SAM" id="MobiDB-lite"/>
    </source>
</evidence>
<dbReference type="CDD" id="cd23794">
    <property type="entry name" value="UBCc_UBE2F_UBE2M"/>
    <property type="match status" value="1"/>
</dbReference>
<dbReference type="Proteomes" id="UP001165083">
    <property type="component" value="Unassembled WGS sequence"/>
</dbReference>
<evidence type="ECO:0000259" key="2">
    <source>
        <dbReference type="PROSITE" id="PS50127"/>
    </source>
</evidence>
<accession>A0A9W6TII0</accession>
<dbReference type="AlphaFoldDB" id="A0A9W6TII0"/>
<gene>
    <name evidence="3" type="ORF">Plil01_000321700</name>
</gene>
<dbReference type="OrthoDB" id="1158011at2759"/>
<dbReference type="SUPFAM" id="SSF54495">
    <property type="entry name" value="UBC-like"/>
    <property type="match status" value="1"/>
</dbReference>
<name>A0A9W6TII0_9STRA</name>
<dbReference type="Gene3D" id="3.10.110.10">
    <property type="entry name" value="Ubiquitin Conjugating Enzyme"/>
    <property type="match status" value="1"/>
</dbReference>
<dbReference type="InterPro" id="IPR016135">
    <property type="entry name" value="UBQ-conjugating_enzyme/RWD"/>
</dbReference>
<feature type="domain" description="UBC core" evidence="2">
    <location>
        <begin position="1"/>
        <end position="116"/>
    </location>
</feature>
<feature type="compositionally biased region" description="Basic and acidic residues" evidence="1">
    <location>
        <begin position="248"/>
        <end position="261"/>
    </location>
</feature>